<dbReference type="EC" id="2.1.1.-" evidence="3"/>
<dbReference type="PANTHER" id="PTHR14911:SF13">
    <property type="entry name" value="TRNA (GUANINE(6)-N2)-METHYLTRANSFERASE THUMP3"/>
    <property type="match status" value="1"/>
</dbReference>
<dbReference type="GO" id="GO:0030488">
    <property type="term" value="P:tRNA methylation"/>
    <property type="evidence" value="ECO:0007669"/>
    <property type="project" value="TreeGrafter"/>
</dbReference>
<evidence type="ECO:0000256" key="2">
    <source>
        <dbReference type="ARBA" id="ARBA00022679"/>
    </source>
</evidence>
<organism evidence="6 7">
    <name type="scientific">Streptomyces yunnanensis</name>
    <dbReference type="NCBI Taxonomy" id="156453"/>
    <lineage>
        <taxon>Bacteria</taxon>
        <taxon>Bacillati</taxon>
        <taxon>Actinomycetota</taxon>
        <taxon>Actinomycetes</taxon>
        <taxon>Kitasatosporales</taxon>
        <taxon>Streptomycetaceae</taxon>
        <taxon>Streptomyces</taxon>
    </lineage>
</organism>
<feature type="region of interest" description="Disordered" evidence="4">
    <location>
        <begin position="283"/>
        <end position="333"/>
    </location>
</feature>
<dbReference type="PRINTS" id="PR00508">
    <property type="entry name" value="S21N4MTFRASE"/>
</dbReference>
<comment type="caution">
    <text evidence="6">The sequence shown here is derived from an EMBL/GenBank/DDBJ whole genome shotgun (WGS) entry which is preliminary data.</text>
</comment>
<dbReference type="AlphaFoldDB" id="A0A9X8QSP3"/>
<keyword evidence="1 6" id="KW-0489">Methyltransferase</keyword>
<reference evidence="7" key="1">
    <citation type="submission" date="2016-11" db="EMBL/GenBank/DDBJ databases">
        <authorList>
            <person name="Jaros S."/>
            <person name="Januszkiewicz K."/>
            <person name="Wedrychowicz H."/>
        </authorList>
    </citation>
    <scope>NUCLEOTIDE SEQUENCE [LARGE SCALE GENOMIC DNA]</scope>
    <source>
        <strain evidence="7">CGMCC 4.3555</strain>
    </source>
</reference>
<dbReference type="InterPro" id="IPR001091">
    <property type="entry name" value="RM_Methyltransferase"/>
</dbReference>
<dbReference type="RefSeq" id="WP_079181922.1">
    <property type="nucleotide sequence ID" value="NZ_FRBK01000006.1"/>
</dbReference>
<feature type="region of interest" description="Disordered" evidence="4">
    <location>
        <begin position="1"/>
        <end position="32"/>
    </location>
</feature>
<dbReference type="GO" id="GO:0003677">
    <property type="term" value="F:DNA binding"/>
    <property type="evidence" value="ECO:0007669"/>
    <property type="project" value="InterPro"/>
</dbReference>
<dbReference type="CDD" id="cd02440">
    <property type="entry name" value="AdoMet_MTases"/>
    <property type="match status" value="1"/>
</dbReference>
<evidence type="ECO:0000256" key="1">
    <source>
        <dbReference type="ARBA" id="ARBA00022603"/>
    </source>
</evidence>
<comment type="similarity">
    <text evidence="3">Belongs to the N(4)/N(6)-methyltransferase family.</text>
</comment>
<dbReference type="Gene3D" id="3.40.50.150">
    <property type="entry name" value="Vaccinia Virus protein VP39"/>
    <property type="match status" value="2"/>
</dbReference>
<dbReference type="GO" id="GO:0008170">
    <property type="term" value="F:N-methyltransferase activity"/>
    <property type="evidence" value="ECO:0007669"/>
    <property type="project" value="InterPro"/>
</dbReference>
<feature type="compositionally biased region" description="Polar residues" evidence="4">
    <location>
        <begin position="8"/>
        <end position="18"/>
    </location>
</feature>
<evidence type="ECO:0000313" key="6">
    <source>
        <dbReference type="EMBL" id="SHL81090.1"/>
    </source>
</evidence>
<gene>
    <name evidence="6" type="ORF">SAMN05216268_106272</name>
</gene>
<dbReference type="InterPro" id="IPR029063">
    <property type="entry name" value="SAM-dependent_MTases_sf"/>
</dbReference>
<dbReference type="Pfam" id="PF01555">
    <property type="entry name" value="N6_N4_Mtase"/>
    <property type="match status" value="1"/>
</dbReference>
<name>A0A9X8QSP3_9ACTN</name>
<dbReference type="SUPFAM" id="SSF53335">
    <property type="entry name" value="S-adenosyl-L-methionine-dependent methyltransferases"/>
    <property type="match status" value="1"/>
</dbReference>
<dbReference type="Proteomes" id="UP000184388">
    <property type="component" value="Unassembled WGS sequence"/>
</dbReference>
<evidence type="ECO:0000313" key="7">
    <source>
        <dbReference type="Proteomes" id="UP000184388"/>
    </source>
</evidence>
<evidence type="ECO:0000259" key="5">
    <source>
        <dbReference type="Pfam" id="PF01555"/>
    </source>
</evidence>
<feature type="domain" description="DNA methylase N-4/N-6" evidence="5">
    <location>
        <begin position="8"/>
        <end position="88"/>
    </location>
</feature>
<keyword evidence="2" id="KW-0808">Transferase</keyword>
<dbReference type="EMBL" id="FRBK01000006">
    <property type="protein sequence ID" value="SHL81090.1"/>
    <property type="molecule type" value="Genomic_DNA"/>
</dbReference>
<dbReference type="PANTHER" id="PTHR14911">
    <property type="entry name" value="THUMP DOMAIN-CONTAINING"/>
    <property type="match status" value="1"/>
</dbReference>
<evidence type="ECO:0000256" key="3">
    <source>
        <dbReference type="RuleBase" id="RU362026"/>
    </source>
</evidence>
<proteinExistence type="inferred from homology"/>
<protein>
    <recommendedName>
        <fullName evidence="3">Methyltransferase</fullName>
        <ecNumber evidence="3">2.1.1.-</ecNumber>
    </recommendedName>
</protein>
<dbReference type="GO" id="GO:0016423">
    <property type="term" value="F:tRNA (guanine) methyltransferase activity"/>
    <property type="evidence" value="ECO:0007669"/>
    <property type="project" value="TreeGrafter"/>
</dbReference>
<accession>A0A9X8QSP3</accession>
<sequence>MPHFDSASVWNTARTSAPAQRKGRYAPGSAAHPAKMHPGIAAHAIATYTHPGDLVLDPMCGIGTTLVEALYLGRNALGIEYEPQWATLASLNARAAAQASGTGTGVVRCGDARHLTDLAPASARGEVDLVVTSPPYGPSVHGQVRSSRETGKPGVVKKDFHYSHDRANLAHVSTDRLLHAFTEILAQCRQMLRPGGTAVITTRPWRERGELIDLPSAVIAAGQTAGLHPTERCVAMLAGIRNSHLVARPSFFQMKNVRDARRQGIPLSAVQHEDVLIFTRRRKGNRMPCSKSSTPASAAGFRSRTCTPRSQPAVAEDAGPDLMSSADLRQRGE</sequence>
<evidence type="ECO:0000256" key="4">
    <source>
        <dbReference type="SAM" id="MobiDB-lite"/>
    </source>
</evidence>
<dbReference type="InterPro" id="IPR002941">
    <property type="entry name" value="DNA_methylase_N4/N6"/>
</dbReference>